<evidence type="ECO:0000313" key="8">
    <source>
        <dbReference type="EMBL" id="ORY55743.1"/>
    </source>
</evidence>
<dbReference type="InterPro" id="IPR036769">
    <property type="entry name" value="Ribosomal_uL11_C_sf"/>
</dbReference>
<evidence type="ECO:0000259" key="7">
    <source>
        <dbReference type="Pfam" id="PF03946"/>
    </source>
</evidence>
<comment type="caution">
    <text evidence="8">The sequence shown here is derived from an EMBL/GenBank/DDBJ whole genome shotgun (WGS) entry which is preliminary data.</text>
</comment>
<dbReference type="HAMAP" id="MF_00736">
    <property type="entry name" value="Ribosomal_uL11"/>
    <property type="match status" value="1"/>
</dbReference>
<dbReference type="InterPro" id="IPR020783">
    <property type="entry name" value="Ribosomal_uL11_C"/>
</dbReference>
<evidence type="ECO:0000256" key="5">
    <source>
        <dbReference type="RuleBase" id="RU003978"/>
    </source>
</evidence>
<dbReference type="PANTHER" id="PTHR11661:SF1">
    <property type="entry name" value="LARGE RIBOSOMAL SUBUNIT PROTEIN UL11M"/>
    <property type="match status" value="1"/>
</dbReference>
<sequence>MSKVAAAAAQTVRLVVPAGKATASPPIGPALGARGVKSMDFCKEFNARTSHITPGTPTPVFITIQPDRTFTFVTKTPPTSWLIRQAAGIETGSGEAGKIGASVAGTLSLKHVYEIARVKHQDEHLRHLELEAVARSVVGSCKSAGVAVVP</sequence>
<dbReference type="STRING" id="106004.A0A1Y2D911"/>
<dbReference type="InParanoid" id="A0A1Y2D911"/>
<feature type="domain" description="Large ribosomal subunit protein uL11 N-terminal" evidence="7">
    <location>
        <begin position="12"/>
        <end position="70"/>
    </location>
</feature>
<organism evidence="8 9">
    <name type="scientific">Leucosporidium creatinivorum</name>
    <dbReference type="NCBI Taxonomy" id="106004"/>
    <lineage>
        <taxon>Eukaryota</taxon>
        <taxon>Fungi</taxon>
        <taxon>Dikarya</taxon>
        <taxon>Basidiomycota</taxon>
        <taxon>Pucciniomycotina</taxon>
        <taxon>Microbotryomycetes</taxon>
        <taxon>Leucosporidiales</taxon>
        <taxon>Leucosporidium</taxon>
    </lineage>
</organism>
<dbReference type="FunFam" id="1.10.10.250:FF:000003">
    <property type="entry name" value="Mitochondrial ribosomal protein L11"/>
    <property type="match status" value="1"/>
</dbReference>
<dbReference type="Proteomes" id="UP000193467">
    <property type="component" value="Unassembled WGS sequence"/>
</dbReference>
<dbReference type="Pfam" id="PF03946">
    <property type="entry name" value="Ribosomal_L11_N"/>
    <property type="match status" value="1"/>
</dbReference>
<dbReference type="GO" id="GO:0070180">
    <property type="term" value="F:large ribosomal subunit rRNA binding"/>
    <property type="evidence" value="ECO:0007669"/>
    <property type="project" value="TreeGrafter"/>
</dbReference>
<dbReference type="SUPFAM" id="SSF54747">
    <property type="entry name" value="Ribosomal L11/L12e N-terminal domain"/>
    <property type="match status" value="1"/>
</dbReference>
<dbReference type="InterPro" id="IPR006519">
    <property type="entry name" value="Ribosomal_uL11_bac-typ"/>
</dbReference>
<dbReference type="AlphaFoldDB" id="A0A1Y2D911"/>
<accession>A0A1Y2D911</accession>
<dbReference type="EMBL" id="MCGR01000089">
    <property type="protein sequence ID" value="ORY55743.1"/>
    <property type="molecule type" value="Genomic_DNA"/>
</dbReference>
<dbReference type="Gene3D" id="3.30.1550.10">
    <property type="entry name" value="Ribosomal protein L11/L12, N-terminal domain"/>
    <property type="match status" value="1"/>
</dbReference>
<dbReference type="GO" id="GO:0005762">
    <property type="term" value="C:mitochondrial large ribosomal subunit"/>
    <property type="evidence" value="ECO:0007669"/>
    <property type="project" value="TreeGrafter"/>
</dbReference>
<dbReference type="Pfam" id="PF00298">
    <property type="entry name" value="Ribosomal_L11"/>
    <property type="match status" value="1"/>
</dbReference>
<keyword evidence="3 5" id="KW-0687">Ribonucleoprotein</keyword>
<dbReference type="SMART" id="SM00649">
    <property type="entry name" value="RL11"/>
    <property type="match status" value="1"/>
</dbReference>
<dbReference type="PANTHER" id="PTHR11661">
    <property type="entry name" value="60S RIBOSOMAL PROTEIN L12"/>
    <property type="match status" value="1"/>
</dbReference>
<protein>
    <recommendedName>
        <fullName evidence="4">Large ribosomal subunit protein uL11m</fullName>
    </recommendedName>
</protein>
<keyword evidence="2 5" id="KW-0689">Ribosomal protein</keyword>
<dbReference type="OrthoDB" id="1091498at2759"/>
<dbReference type="Gene3D" id="1.10.10.250">
    <property type="entry name" value="Ribosomal protein L11, C-terminal domain"/>
    <property type="match status" value="1"/>
</dbReference>
<dbReference type="FunCoup" id="A0A1Y2D911">
    <property type="interactions" value="233"/>
</dbReference>
<evidence type="ECO:0000256" key="3">
    <source>
        <dbReference type="ARBA" id="ARBA00023274"/>
    </source>
</evidence>
<evidence type="ECO:0000313" key="9">
    <source>
        <dbReference type="Proteomes" id="UP000193467"/>
    </source>
</evidence>
<evidence type="ECO:0000259" key="6">
    <source>
        <dbReference type="Pfam" id="PF00298"/>
    </source>
</evidence>
<keyword evidence="9" id="KW-1185">Reference proteome</keyword>
<dbReference type="GO" id="GO:0003735">
    <property type="term" value="F:structural constituent of ribosome"/>
    <property type="evidence" value="ECO:0007669"/>
    <property type="project" value="InterPro"/>
</dbReference>
<gene>
    <name evidence="8" type="ORF">BCR35DRAFT_284317</name>
</gene>
<evidence type="ECO:0000256" key="4">
    <source>
        <dbReference type="ARBA" id="ARBA00040104"/>
    </source>
</evidence>
<dbReference type="GO" id="GO:0006412">
    <property type="term" value="P:translation"/>
    <property type="evidence" value="ECO:0007669"/>
    <property type="project" value="InterPro"/>
</dbReference>
<evidence type="ECO:0000256" key="2">
    <source>
        <dbReference type="ARBA" id="ARBA00022980"/>
    </source>
</evidence>
<dbReference type="InterPro" id="IPR000911">
    <property type="entry name" value="Ribosomal_uL11"/>
</dbReference>
<comment type="similarity">
    <text evidence="1 5">Belongs to the universal ribosomal protein uL11 family.</text>
</comment>
<dbReference type="InterPro" id="IPR036796">
    <property type="entry name" value="Ribosomal_uL11_N_sf"/>
</dbReference>
<dbReference type="NCBIfam" id="TIGR01632">
    <property type="entry name" value="L11_bact"/>
    <property type="match status" value="1"/>
</dbReference>
<name>A0A1Y2D911_9BASI</name>
<dbReference type="InterPro" id="IPR020784">
    <property type="entry name" value="Ribosomal_uL11_N"/>
</dbReference>
<dbReference type="FunFam" id="3.30.1550.10:FF:000005">
    <property type="entry name" value="50S ribosomal protein L11"/>
    <property type="match status" value="1"/>
</dbReference>
<proteinExistence type="inferred from homology"/>
<feature type="domain" description="Large ribosomal subunit protein uL11 C-terminal" evidence="6">
    <location>
        <begin position="75"/>
        <end position="148"/>
    </location>
</feature>
<reference evidence="8 9" key="1">
    <citation type="submission" date="2016-07" db="EMBL/GenBank/DDBJ databases">
        <title>Pervasive Adenine N6-methylation of Active Genes in Fungi.</title>
        <authorList>
            <consortium name="DOE Joint Genome Institute"/>
            <person name="Mondo S.J."/>
            <person name="Dannebaum R.O."/>
            <person name="Kuo R.C."/>
            <person name="Labutti K."/>
            <person name="Haridas S."/>
            <person name="Kuo A."/>
            <person name="Salamov A."/>
            <person name="Ahrendt S.R."/>
            <person name="Lipzen A."/>
            <person name="Sullivan W."/>
            <person name="Andreopoulos W.B."/>
            <person name="Clum A."/>
            <person name="Lindquist E."/>
            <person name="Daum C."/>
            <person name="Ramamoorthy G.K."/>
            <person name="Gryganskyi A."/>
            <person name="Culley D."/>
            <person name="Magnuson J.K."/>
            <person name="James T.Y."/>
            <person name="O'Malley M.A."/>
            <person name="Stajich J.E."/>
            <person name="Spatafora J.W."/>
            <person name="Visel A."/>
            <person name="Grigoriev I.V."/>
        </authorList>
    </citation>
    <scope>NUCLEOTIDE SEQUENCE [LARGE SCALE GENOMIC DNA]</scope>
    <source>
        <strain evidence="8 9">62-1032</strain>
    </source>
</reference>
<evidence type="ECO:0000256" key="1">
    <source>
        <dbReference type="ARBA" id="ARBA00010537"/>
    </source>
</evidence>
<dbReference type="CDD" id="cd00349">
    <property type="entry name" value="Ribosomal_L11"/>
    <property type="match status" value="1"/>
</dbReference>
<dbReference type="SUPFAM" id="SSF46906">
    <property type="entry name" value="Ribosomal protein L11, C-terminal domain"/>
    <property type="match status" value="1"/>
</dbReference>